<dbReference type="GO" id="GO:1990072">
    <property type="term" value="C:TRAPPIII protein complex"/>
    <property type="evidence" value="ECO:0007669"/>
    <property type="project" value="TreeGrafter"/>
</dbReference>
<evidence type="ECO:0000259" key="4">
    <source>
        <dbReference type="Pfam" id="PF24545"/>
    </source>
</evidence>
<dbReference type="Proteomes" id="UP000708148">
    <property type="component" value="Unassembled WGS sequence"/>
</dbReference>
<dbReference type="EMBL" id="CAJHUC010001252">
    <property type="protein sequence ID" value="CAD7700398.1"/>
    <property type="molecule type" value="Genomic_DNA"/>
</dbReference>
<name>A0A8S1IZY8_9CHLO</name>
<dbReference type="Pfam" id="PF12739">
    <property type="entry name" value="TRAPPC-Trs85"/>
    <property type="match status" value="1"/>
</dbReference>
<organism evidence="5 6">
    <name type="scientific">Ostreobium quekettii</name>
    <dbReference type="NCBI Taxonomy" id="121088"/>
    <lineage>
        <taxon>Eukaryota</taxon>
        <taxon>Viridiplantae</taxon>
        <taxon>Chlorophyta</taxon>
        <taxon>core chlorophytes</taxon>
        <taxon>Ulvophyceae</taxon>
        <taxon>TCBD clade</taxon>
        <taxon>Bryopsidales</taxon>
        <taxon>Ostreobineae</taxon>
        <taxon>Ostreobiaceae</taxon>
        <taxon>Ostreobium</taxon>
    </lineage>
</organism>
<evidence type="ECO:0000256" key="1">
    <source>
        <dbReference type="SAM" id="MobiDB-lite"/>
    </source>
</evidence>
<feature type="domain" description="TPPC8 C-terminal Ig-like" evidence="2">
    <location>
        <begin position="995"/>
        <end position="1115"/>
    </location>
</feature>
<evidence type="ECO:0000259" key="3">
    <source>
        <dbReference type="Pfam" id="PF24544"/>
    </source>
</evidence>
<evidence type="ECO:0000259" key="2">
    <source>
        <dbReference type="Pfam" id="PF24542"/>
    </source>
</evidence>
<feature type="domain" description="TPPC8 first Ig-like" evidence="4">
    <location>
        <begin position="534"/>
        <end position="631"/>
    </location>
</feature>
<gene>
    <name evidence="5" type="ORF">OSTQU699_LOCUS5757</name>
</gene>
<keyword evidence="6" id="KW-1185">Reference proteome</keyword>
<dbReference type="PANTHER" id="PTHR12975:SF6">
    <property type="entry name" value="TRAFFICKING PROTEIN PARTICLE COMPLEX SUBUNIT 8"/>
    <property type="match status" value="1"/>
</dbReference>
<dbReference type="Pfam" id="PF24542">
    <property type="entry name" value="Ig_TPPC8_C"/>
    <property type="match status" value="1"/>
</dbReference>
<dbReference type="Pfam" id="PF24544">
    <property type="entry name" value="Ig_TPPC8_2nd"/>
    <property type="match status" value="1"/>
</dbReference>
<dbReference type="InterPro" id="IPR057651">
    <property type="entry name" value="Ig_TPPC8_C"/>
</dbReference>
<sequence length="1148" mass="127798">MAPWFTAYRDEFLRLLRFEGHETVDHPMGCLFIASSEAPDPLKAFDDLIQSAPWPPLMLQEYMFPVQDDDFPKAYVLLHDGSKGGQQGLEVAREKLKLLQRTYSAGSCTLLIINTSGGRSELVGSPPVPYESFWKPRVPGAGVAGLEGVPAVPDIGLGRWMSKTDTHGLKDFVEKYVSRSLLPKLDLRIGKLSSALLVKKKSLAGRLLDKTSSYLKNLTPSKDLTTSTGFRYYTPESQARQLGDILFLLHRYEDAQEAYTSVTVSKEHYPRMYAGLHEFQGLCQVMATGYGDPNVHFSKAYEYYMKVPGKTGRQLGLRTAIIHAAFCQHSSNYTAANQVLQRAFENEKHLRGALLLEQAALMLFLPKPPQLRKFAFQMALAGLWYYTDLFKGLAMHCYESVYTQYGGRRWEVIEEHIGEMMLTFATEKGQTELAVEWVNRLLSLERQSSPVEQDKHLRMLCDMLSKLEVKGNNMVLEMAVPAIDIVDIEVAGEKAMGNSLAKEVGGEAWRPLENSFRDPQSTSYATGLGSLPDTPDEDFHTAVCGEPISLLCKFSNPLKVELTLEDVRLLFDESPANNDDAGEHGDTAVFKQKVVLHGGESTFARLTVVPHTVGNMRVRGVSWRLRGVISGKKVFNSDLSKNSVLPLRAKGYHPWLTFYIVRPLPLLEPVSMPWPEELWVGEVWQADWKLRSSGGVPLQDVQLAVSYPDLLACRPVGMAAQLDVDGNGCTDGNVPAEHRRNGDNCVFDLEMPNPLLPGEQLCTSLWICPSQPGDFTVHCMFQYEGTDRNIPLQRRVLCMSFLLHVQPIVAITHQVTRDPYRPSCIFSISLRNQHPDEHLAVEEITCKGGDWGIQTMSGPSNRVDLSHRRSIAMDLPPHQQVEQHFLVQSAQSDRTGVDAWSEEAQRQGSPVGCSTCGALEHLQQRQWAMSCEWSLAARPPMSCDTLRLCLKWHECVPQRRNMAGLVKPRWGMHCFTYCYDRFANPVCLVAKGVFSVTHDFGQQPTCVVPVAVYVRNCSTTTTSVCVEAGRQWERNRERNTWMASALPTGGAEGGASNPDSAPGGERTPAGLPASRSALWCGQTQVSVPQVEAGEEIKVGLWVAISHPGVYEMTDYSCSWSLEESTPVHGSTDGPPLLLTVMDRQATNL</sequence>
<feature type="region of interest" description="Disordered" evidence="1">
    <location>
        <begin position="1045"/>
        <end position="1070"/>
    </location>
</feature>
<dbReference type="InterPro" id="IPR058541">
    <property type="entry name" value="Ig_TPPC8_1st"/>
</dbReference>
<evidence type="ECO:0000313" key="5">
    <source>
        <dbReference type="EMBL" id="CAD7700398.1"/>
    </source>
</evidence>
<dbReference type="OrthoDB" id="437922at2759"/>
<protein>
    <submittedName>
        <fullName evidence="5">Uncharacterized protein</fullName>
    </submittedName>
</protein>
<feature type="domain" description="TPPC8 second Ig-like" evidence="3">
    <location>
        <begin position="681"/>
        <end position="797"/>
    </location>
</feature>
<dbReference type="Pfam" id="PF24545">
    <property type="entry name" value="Ig_TPPC8_1st"/>
    <property type="match status" value="1"/>
</dbReference>
<evidence type="ECO:0000313" key="6">
    <source>
        <dbReference type="Proteomes" id="UP000708148"/>
    </source>
</evidence>
<dbReference type="InterPro" id="IPR024420">
    <property type="entry name" value="TRAPP_III_complex_Trs85"/>
</dbReference>
<comment type="caution">
    <text evidence="5">The sequence shown here is derived from an EMBL/GenBank/DDBJ whole genome shotgun (WGS) entry which is preliminary data.</text>
</comment>
<dbReference type="InterPro" id="IPR058538">
    <property type="entry name" value="Ig_TPPC8_2nd"/>
</dbReference>
<dbReference type="PANTHER" id="PTHR12975">
    <property type="entry name" value="TRANSPORT PROTEIN TRAPP"/>
    <property type="match status" value="1"/>
</dbReference>
<reference evidence="5" key="1">
    <citation type="submission" date="2020-12" db="EMBL/GenBank/DDBJ databases">
        <authorList>
            <person name="Iha C."/>
        </authorList>
    </citation>
    <scope>NUCLEOTIDE SEQUENCE</scope>
</reference>
<accession>A0A8S1IZY8</accession>
<proteinExistence type="predicted"/>
<dbReference type="AlphaFoldDB" id="A0A8S1IZY8"/>